<organism evidence="9 10">
    <name type="scientific">Abeliophyllum distichum</name>
    <dbReference type="NCBI Taxonomy" id="126358"/>
    <lineage>
        <taxon>Eukaryota</taxon>
        <taxon>Viridiplantae</taxon>
        <taxon>Streptophyta</taxon>
        <taxon>Embryophyta</taxon>
        <taxon>Tracheophyta</taxon>
        <taxon>Spermatophyta</taxon>
        <taxon>Magnoliopsida</taxon>
        <taxon>eudicotyledons</taxon>
        <taxon>Gunneridae</taxon>
        <taxon>Pentapetalae</taxon>
        <taxon>asterids</taxon>
        <taxon>lamiids</taxon>
        <taxon>Lamiales</taxon>
        <taxon>Oleaceae</taxon>
        <taxon>Forsythieae</taxon>
        <taxon>Abeliophyllum</taxon>
    </lineage>
</organism>
<dbReference type="FunFam" id="1.10.10.60:FF:000140">
    <property type="entry name" value="Myb transcription factor"/>
    <property type="match status" value="1"/>
</dbReference>
<keyword evidence="3" id="KW-0805">Transcription regulation</keyword>
<evidence type="ECO:0000256" key="3">
    <source>
        <dbReference type="ARBA" id="ARBA00023015"/>
    </source>
</evidence>
<dbReference type="InterPro" id="IPR001005">
    <property type="entry name" value="SANT/Myb"/>
</dbReference>
<feature type="domain" description="HTH myb-type" evidence="8">
    <location>
        <begin position="62"/>
        <end position="116"/>
    </location>
</feature>
<dbReference type="Proteomes" id="UP001604336">
    <property type="component" value="Unassembled WGS sequence"/>
</dbReference>
<evidence type="ECO:0000256" key="4">
    <source>
        <dbReference type="ARBA" id="ARBA00023125"/>
    </source>
</evidence>
<sequence>MGQHSCCNKQKVKRGLWSPEEDEKLVNYISNYGHGSWCSVPRLAGLQRCGKSCRLRWINYLRPDLKKGNFSSGEAALIIELQRTLGNRWAQIAKHLPGRTDNEVKNFWNSTVKKKHISQNLFDLATFSNFSNPNSNFPQNAELDRVYIPAPPPLQGFDPGEFKANQANHSNFLFNSSPSVPLSLGSSPPVCPLGYQPQFIDHQQQILQHEDNSIFSCDEYPFFATDKLLNLNPTMLPVLPKHAEIIKGNECGAFYSSASQQQVLESIASFSTFPSGLYVHDMQVSSDHIEYIKSVVSACSTLSSSSSSQSSSSSSLSLSPLPCSGPVFVNPSLPSRWVP</sequence>
<comment type="subcellular location">
    <subcellularLocation>
        <location evidence="1">Nucleus</location>
    </subcellularLocation>
</comment>
<keyword evidence="5" id="KW-0804">Transcription</keyword>
<feature type="domain" description="HTH myb-type" evidence="8">
    <location>
        <begin position="9"/>
        <end position="61"/>
    </location>
</feature>
<evidence type="ECO:0000256" key="5">
    <source>
        <dbReference type="ARBA" id="ARBA00023163"/>
    </source>
</evidence>
<dbReference type="PROSITE" id="PS50090">
    <property type="entry name" value="MYB_LIKE"/>
    <property type="match status" value="2"/>
</dbReference>
<dbReference type="InterPro" id="IPR017930">
    <property type="entry name" value="Myb_dom"/>
</dbReference>
<dbReference type="Gene3D" id="1.10.10.60">
    <property type="entry name" value="Homeodomain-like"/>
    <property type="match status" value="2"/>
</dbReference>
<proteinExistence type="predicted"/>
<evidence type="ECO:0000259" key="7">
    <source>
        <dbReference type="PROSITE" id="PS50090"/>
    </source>
</evidence>
<evidence type="ECO:0000256" key="2">
    <source>
        <dbReference type="ARBA" id="ARBA00022737"/>
    </source>
</evidence>
<evidence type="ECO:0000313" key="10">
    <source>
        <dbReference type="Proteomes" id="UP001604336"/>
    </source>
</evidence>
<keyword evidence="10" id="KW-1185">Reference proteome</keyword>
<feature type="domain" description="Myb-like" evidence="7">
    <location>
        <begin position="62"/>
        <end position="112"/>
    </location>
</feature>
<dbReference type="CDD" id="cd00167">
    <property type="entry name" value="SANT"/>
    <property type="match status" value="2"/>
</dbReference>
<keyword evidence="4" id="KW-0238">DNA-binding</keyword>
<reference evidence="10" key="1">
    <citation type="submission" date="2024-07" db="EMBL/GenBank/DDBJ databases">
        <title>Two chromosome-level genome assemblies of Korean endemic species Abeliophyllum distichum and Forsythia ovata (Oleaceae).</title>
        <authorList>
            <person name="Jang H."/>
        </authorList>
    </citation>
    <scope>NUCLEOTIDE SEQUENCE [LARGE SCALE GENOMIC DNA]</scope>
</reference>
<dbReference type="SMART" id="SM00717">
    <property type="entry name" value="SANT"/>
    <property type="match status" value="2"/>
</dbReference>
<dbReference type="PROSITE" id="PS51294">
    <property type="entry name" value="HTH_MYB"/>
    <property type="match status" value="2"/>
</dbReference>
<keyword evidence="6" id="KW-0539">Nucleus</keyword>
<dbReference type="GO" id="GO:0003677">
    <property type="term" value="F:DNA binding"/>
    <property type="evidence" value="ECO:0007669"/>
    <property type="project" value="UniProtKB-KW"/>
</dbReference>
<evidence type="ECO:0000259" key="8">
    <source>
        <dbReference type="PROSITE" id="PS51294"/>
    </source>
</evidence>
<comment type="caution">
    <text evidence="9">The sequence shown here is derived from an EMBL/GenBank/DDBJ whole genome shotgun (WGS) entry which is preliminary data.</text>
</comment>
<keyword evidence="2" id="KW-0677">Repeat</keyword>
<feature type="domain" description="Myb-like" evidence="7">
    <location>
        <begin position="9"/>
        <end position="61"/>
    </location>
</feature>
<evidence type="ECO:0000313" key="9">
    <source>
        <dbReference type="EMBL" id="KAL2534051.1"/>
    </source>
</evidence>
<dbReference type="AlphaFoldDB" id="A0ABD1VA30"/>
<dbReference type="PANTHER" id="PTHR47997">
    <property type="entry name" value="MYB DOMAIN PROTEIN 55"/>
    <property type="match status" value="1"/>
</dbReference>
<protein>
    <submittedName>
        <fullName evidence="9">Uncharacterized protein</fullName>
    </submittedName>
</protein>
<dbReference type="GO" id="GO:0005634">
    <property type="term" value="C:nucleus"/>
    <property type="evidence" value="ECO:0007669"/>
    <property type="project" value="UniProtKB-SubCell"/>
</dbReference>
<dbReference type="PANTHER" id="PTHR47997:SF87">
    <property type="entry name" value="TRANSCRIPTION FACTOR MYB26"/>
    <property type="match status" value="1"/>
</dbReference>
<evidence type="ECO:0000256" key="1">
    <source>
        <dbReference type="ARBA" id="ARBA00004123"/>
    </source>
</evidence>
<name>A0ABD1VA30_9LAMI</name>
<dbReference type="InterPro" id="IPR051953">
    <property type="entry name" value="Plant_SW-associated_TFs"/>
</dbReference>
<dbReference type="EMBL" id="JBFOLK010000002">
    <property type="protein sequence ID" value="KAL2534051.1"/>
    <property type="molecule type" value="Genomic_DNA"/>
</dbReference>
<dbReference type="SUPFAM" id="SSF46689">
    <property type="entry name" value="Homeodomain-like"/>
    <property type="match status" value="1"/>
</dbReference>
<dbReference type="Pfam" id="PF00249">
    <property type="entry name" value="Myb_DNA-binding"/>
    <property type="match status" value="2"/>
</dbReference>
<gene>
    <name evidence="9" type="ORF">Adt_07402</name>
</gene>
<accession>A0ABD1VA30</accession>
<dbReference type="FunFam" id="1.10.10.60:FF:000185">
    <property type="entry name" value="MYB transcription factor"/>
    <property type="match status" value="1"/>
</dbReference>
<dbReference type="InterPro" id="IPR009057">
    <property type="entry name" value="Homeodomain-like_sf"/>
</dbReference>
<evidence type="ECO:0000256" key="6">
    <source>
        <dbReference type="ARBA" id="ARBA00023242"/>
    </source>
</evidence>